<dbReference type="OrthoDB" id="10019944at2"/>
<dbReference type="AlphaFoldDB" id="U3A007"/>
<organism evidence="2 3">
    <name type="scientific">Caenibius tardaugens NBRC 16725</name>
    <dbReference type="NCBI Taxonomy" id="1219035"/>
    <lineage>
        <taxon>Bacteria</taxon>
        <taxon>Pseudomonadati</taxon>
        <taxon>Pseudomonadota</taxon>
        <taxon>Alphaproteobacteria</taxon>
        <taxon>Sphingomonadales</taxon>
        <taxon>Erythrobacteraceae</taxon>
        <taxon>Caenibius</taxon>
    </lineage>
</organism>
<dbReference type="RefSeq" id="WP_021691792.1">
    <property type="nucleotide sequence ID" value="NZ_BASZ01000013.1"/>
</dbReference>
<protein>
    <submittedName>
        <fullName evidence="2">Uncharacterized protein</fullName>
    </submittedName>
</protein>
<evidence type="ECO:0000313" key="2">
    <source>
        <dbReference type="EMBL" id="GAD50974.1"/>
    </source>
</evidence>
<keyword evidence="3" id="KW-1185">Reference proteome</keyword>
<comment type="caution">
    <text evidence="2">The sequence shown here is derived from an EMBL/GenBank/DDBJ whole genome shotgun (WGS) entry which is preliminary data.</text>
</comment>
<evidence type="ECO:0000313" key="3">
    <source>
        <dbReference type="Proteomes" id="UP000016568"/>
    </source>
</evidence>
<feature type="compositionally biased region" description="Basic and acidic residues" evidence="1">
    <location>
        <begin position="28"/>
        <end position="37"/>
    </location>
</feature>
<sequence>MPTDTIVREQGRTRKFRPSDFAPGKGAKHLDNRVPSKERRRTRPERSPSPGERHDRSRRDRRGNPMPGHPDYQPRNPRKAAKLPARFNPPRLPARGFGVKKSPVPDFAPLFKPLRIPKPGVLGLLDLIPDKGLPLQRPLKPEDFVLPVGWYIANTCPYFPVRWNGNYRFTGAGSGTSPCLSGQALPSADDNMHEANFPNIRNAARYIYLPYVVGNGHRGQQYIHFQSDSSGVQAGPLGAPPPWTWMPGLNPIGDPVNPNRQRATATQPVADPNVGLALGLQTGLATEAVPEPVLDPGMGSNGTRGMQVSARGRRPIRVRMRVPPKRREREGKMDNRLARLRVLFWRALDSVSEFSEVIDSFYDALPKEVKKKWDCGRKSFGIDNAGQYGIENADCKAAALWYNWHKVDFESAIENVIKNHIEDSLYGFFHRNTPKQQGAAFDDSMKDAARQVGAVLVVV</sequence>
<dbReference type="KEGG" id="ntd:EGO55_19610"/>
<feature type="region of interest" description="Disordered" evidence="1">
    <location>
        <begin position="290"/>
        <end position="310"/>
    </location>
</feature>
<evidence type="ECO:0000256" key="1">
    <source>
        <dbReference type="SAM" id="MobiDB-lite"/>
    </source>
</evidence>
<name>U3A007_9SPHN</name>
<dbReference type="EMBL" id="BASZ01000013">
    <property type="protein sequence ID" value="GAD50974.1"/>
    <property type="molecule type" value="Genomic_DNA"/>
</dbReference>
<proteinExistence type="predicted"/>
<accession>U3A007</accession>
<feature type="compositionally biased region" description="Basic and acidic residues" evidence="1">
    <location>
        <begin position="1"/>
        <end position="12"/>
    </location>
</feature>
<reference evidence="2 3" key="1">
    <citation type="submission" date="2013-09" db="EMBL/GenBank/DDBJ databases">
        <title>Whole genome shotgun sequence of Novosphingobium tardaugens NBRC 16725.</title>
        <authorList>
            <person name="Isaki S."/>
            <person name="Hosoyama A."/>
            <person name="Tsuchikane K."/>
            <person name="Katsumata H."/>
            <person name="Ando Y."/>
            <person name="Yamazaki S."/>
            <person name="Fujita N."/>
        </authorList>
    </citation>
    <scope>NUCLEOTIDE SEQUENCE [LARGE SCALE GENOMIC DNA]</scope>
    <source>
        <strain evidence="2 3">NBRC 16725</strain>
    </source>
</reference>
<feature type="region of interest" description="Disordered" evidence="1">
    <location>
        <begin position="1"/>
        <end position="98"/>
    </location>
</feature>
<gene>
    <name evidence="2" type="ORF">NT2_13_00610</name>
</gene>
<dbReference type="Proteomes" id="UP000016568">
    <property type="component" value="Unassembled WGS sequence"/>
</dbReference>